<protein>
    <submittedName>
        <fullName evidence="1">Uncharacterized protein</fullName>
    </submittedName>
</protein>
<sequence>MIPKQKKLVALNADIRGMVQAIKDFKARRKSAIEANDYETAEQMWHNEKAMAKNLAEANYQKIKLYYSKADAIYEDKIIAICSLPGLIGMKEANLIECCANINGRKLYAI</sequence>
<dbReference type="EMBL" id="BK016244">
    <property type="protein sequence ID" value="DAG04518.1"/>
    <property type="molecule type" value="Genomic_DNA"/>
</dbReference>
<proteinExistence type="predicted"/>
<accession>A0A8S5VCV4</accession>
<name>A0A8S5VCV4_9CAUD</name>
<reference evidence="1" key="1">
    <citation type="journal article" date="2021" name="Proc. Natl. Acad. Sci. U.S.A.">
        <title>A Catalog of Tens of Thousands of Viruses from Human Metagenomes Reveals Hidden Associations with Chronic Diseases.</title>
        <authorList>
            <person name="Tisza M.J."/>
            <person name="Buck C.B."/>
        </authorList>
    </citation>
    <scope>NUCLEOTIDE SEQUENCE</scope>
    <source>
        <strain evidence="1">CtDXu9</strain>
    </source>
</reference>
<organism evidence="1">
    <name type="scientific">Siphoviridae sp. ctDXu9</name>
    <dbReference type="NCBI Taxonomy" id="2825387"/>
    <lineage>
        <taxon>Viruses</taxon>
        <taxon>Duplodnaviria</taxon>
        <taxon>Heunggongvirae</taxon>
        <taxon>Uroviricota</taxon>
        <taxon>Caudoviricetes</taxon>
    </lineage>
</organism>
<evidence type="ECO:0000313" key="1">
    <source>
        <dbReference type="EMBL" id="DAG04518.1"/>
    </source>
</evidence>